<reference evidence="8" key="1">
    <citation type="submission" date="2019-03" db="EMBL/GenBank/DDBJ databases">
        <title>Single cell metagenomics reveals metabolic interactions within the superorganism composed of flagellate Streblomastix strix and complex community of Bacteroidetes bacteria on its surface.</title>
        <authorList>
            <person name="Treitli S.C."/>
            <person name="Kolisko M."/>
            <person name="Husnik F."/>
            <person name="Keeling P."/>
            <person name="Hampl V."/>
        </authorList>
    </citation>
    <scope>NUCLEOTIDE SEQUENCE</scope>
    <source>
        <strain evidence="8">STM</strain>
    </source>
</reference>
<evidence type="ECO:0000256" key="5">
    <source>
        <dbReference type="ARBA" id="ARBA00023136"/>
    </source>
</evidence>
<evidence type="ECO:0000313" key="8">
    <source>
        <dbReference type="EMBL" id="KAA6326711.1"/>
    </source>
</evidence>
<comment type="caution">
    <text evidence="8">The sequence shown here is derived from an EMBL/GenBank/DDBJ whole genome shotgun (WGS) entry which is preliminary data.</text>
</comment>
<organism evidence="8">
    <name type="scientific">termite gut metagenome</name>
    <dbReference type="NCBI Taxonomy" id="433724"/>
    <lineage>
        <taxon>unclassified sequences</taxon>
        <taxon>metagenomes</taxon>
        <taxon>organismal metagenomes</taxon>
    </lineage>
</organism>
<dbReference type="PANTHER" id="PTHR47371:SF3">
    <property type="entry name" value="PHOSPHOGLYCEROL TRANSFERASE I"/>
    <property type="match status" value="1"/>
</dbReference>
<name>A0A5J4R152_9ZZZZ</name>
<comment type="subcellular location">
    <subcellularLocation>
        <location evidence="1">Cell membrane</location>
        <topology evidence="1">Multi-pass membrane protein</topology>
    </subcellularLocation>
</comment>
<dbReference type="GO" id="GO:0005886">
    <property type="term" value="C:plasma membrane"/>
    <property type="evidence" value="ECO:0007669"/>
    <property type="project" value="UniProtKB-SubCell"/>
</dbReference>
<feature type="domain" description="Sulfatase N-terminal" evidence="7">
    <location>
        <begin position="259"/>
        <end position="524"/>
    </location>
</feature>
<evidence type="ECO:0000256" key="6">
    <source>
        <dbReference type="SAM" id="Phobius"/>
    </source>
</evidence>
<keyword evidence="2" id="KW-1003">Cell membrane</keyword>
<dbReference type="PIRSF" id="PIRSF005091">
    <property type="entry name" value="Mmb_sulf_HI1246"/>
    <property type="match status" value="1"/>
</dbReference>
<evidence type="ECO:0000259" key="7">
    <source>
        <dbReference type="Pfam" id="PF00884"/>
    </source>
</evidence>
<evidence type="ECO:0000256" key="1">
    <source>
        <dbReference type="ARBA" id="ARBA00004651"/>
    </source>
</evidence>
<feature type="transmembrane region" description="Helical" evidence="6">
    <location>
        <begin position="76"/>
        <end position="98"/>
    </location>
</feature>
<proteinExistence type="predicted"/>
<sequence length="599" mass="68329">TYLLFVLLFILWKPLFMWFHHDLYAEMETMDYFEVMLHGLPLDFSVAGYFSILPGLLLIASLWIPFRLTTLLRRMYFYTVAFIFSVIFISDLVLYHYWGFRLDSTPLFYFFSSPKDALASAGAGFLVAGIGAILVYIVLCGLLFEYVLIRGHKRQIVHSRLVVTSVMLLMVGLLFIPVRGSFTVSVMNLSKVYYSENLRLNHAAINPCFSLMESLFRKLDFNKQYRFMPSQEADEIFGFLTDQLPLTDSIPALLACERPNVVFVILESFLSKAMESLGGISGVAVNMDKLGEEGILFTNFYANSFRTDRGLVSIIAGYPAQPTMSIMKYPKKTESLPSISRSLKRVGYDLQYYYGGDADFTNMRSFLLSAGFNRIVSDKDFPVQERLSKWGAHDHVVFSRFLSDLEDKPREPFLKIIQTSSSHEPFDVPYHRLEDPFLNAIAYTDSCLGDFISRFRQTDLWERTLVVLVPDHAGGYPYPTDNLSPERYQIPLIWTGGAIKHPVKVDAYGSQIDIAATLLSQLGIPHDEFKFSKNLWNPASPHYAFFTYPNIFGMITPENQLVFDCDAEQVYSDTGIHLSENLMKGKAILQKLYDDLAAR</sequence>
<evidence type="ECO:0000256" key="2">
    <source>
        <dbReference type="ARBA" id="ARBA00022475"/>
    </source>
</evidence>
<dbReference type="Gene3D" id="3.40.720.10">
    <property type="entry name" value="Alkaline Phosphatase, subunit A"/>
    <property type="match status" value="1"/>
</dbReference>
<dbReference type="InterPro" id="IPR000917">
    <property type="entry name" value="Sulfatase_N"/>
</dbReference>
<protein>
    <recommendedName>
        <fullName evidence="7">Sulfatase N-terminal domain-containing protein</fullName>
    </recommendedName>
</protein>
<keyword evidence="3 6" id="KW-0812">Transmembrane</keyword>
<dbReference type="CDD" id="cd16015">
    <property type="entry name" value="LTA_synthase"/>
    <property type="match status" value="1"/>
</dbReference>
<gene>
    <name evidence="8" type="ORF">EZS27_024222</name>
</gene>
<keyword evidence="5 6" id="KW-0472">Membrane</keyword>
<dbReference type="InterPro" id="IPR017850">
    <property type="entry name" value="Alkaline_phosphatase_core_sf"/>
</dbReference>
<feature type="transmembrane region" description="Helical" evidence="6">
    <location>
        <begin position="118"/>
        <end position="149"/>
    </location>
</feature>
<dbReference type="Pfam" id="PF00884">
    <property type="entry name" value="Sulfatase"/>
    <property type="match status" value="1"/>
</dbReference>
<feature type="transmembrane region" description="Helical" evidence="6">
    <location>
        <begin position="46"/>
        <end position="64"/>
    </location>
</feature>
<dbReference type="PANTHER" id="PTHR47371">
    <property type="entry name" value="LIPOTEICHOIC ACID SYNTHASE"/>
    <property type="match status" value="1"/>
</dbReference>
<dbReference type="EMBL" id="SNRY01002117">
    <property type="protein sequence ID" value="KAA6326711.1"/>
    <property type="molecule type" value="Genomic_DNA"/>
</dbReference>
<dbReference type="InterPro" id="IPR050448">
    <property type="entry name" value="OpgB/LTA_synthase_biosynth"/>
</dbReference>
<feature type="non-terminal residue" evidence="8">
    <location>
        <position position="1"/>
    </location>
</feature>
<keyword evidence="4 6" id="KW-1133">Transmembrane helix</keyword>
<dbReference type="Gene3D" id="3.30.1120.80">
    <property type="match status" value="1"/>
</dbReference>
<dbReference type="InterPro" id="IPR012160">
    <property type="entry name" value="LtaS-like"/>
</dbReference>
<evidence type="ECO:0000256" key="3">
    <source>
        <dbReference type="ARBA" id="ARBA00022692"/>
    </source>
</evidence>
<evidence type="ECO:0000256" key="4">
    <source>
        <dbReference type="ARBA" id="ARBA00022989"/>
    </source>
</evidence>
<accession>A0A5J4R152</accession>
<dbReference type="SUPFAM" id="SSF53649">
    <property type="entry name" value="Alkaline phosphatase-like"/>
    <property type="match status" value="1"/>
</dbReference>
<dbReference type="AlphaFoldDB" id="A0A5J4R152"/>
<feature type="transmembrane region" description="Helical" evidence="6">
    <location>
        <begin position="161"/>
        <end position="178"/>
    </location>
</feature>